<evidence type="ECO:0000256" key="2">
    <source>
        <dbReference type="ARBA" id="ARBA00004413"/>
    </source>
</evidence>
<dbReference type="EMBL" id="CABFWN010000006">
    <property type="protein sequence ID" value="VUG20232.1"/>
    <property type="molecule type" value="Genomic_DNA"/>
</dbReference>
<dbReference type="Proteomes" id="UP000478008">
    <property type="component" value="Unassembled WGS sequence"/>
</dbReference>
<reference evidence="9 10" key="1">
    <citation type="submission" date="2019-07" db="EMBL/GenBank/DDBJ databases">
        <authorList>
            <person name="Friedrich A."/>
            <person name="Schacherer J."/>
        </authorList>
    </citation>
    <scope>NUCLEOTIDE SEQUENCE [LARGE SCALE GENOMIC DNA]</scope>
</reference>
<dbReference type="InterPro" id="IPR051722">
    <property type="entry name" value="Endocytosis_PI4K-reg_protein"/>
</dbReference>
<protein>
    <recommendedName>
        <fullName evidence="6">Cargo-transport protein YPP1</fullName>
    </recommendedName>
</protein>
<accession>A0A7D9D3F7</accession>
<evidence type="ECO:0000256" key="1">
    <source>
        <dbReference type="ARBA" id="ARBA00002550"/>
    </source>
</evidence>
<keyword evidence="7" id="KW-0802">TPR repeat</keyword>
<comment type="function">
    <text evidence="1">Involved in endocytosis.</text>
</comment>
<dbReference type="PANTHER" id="PTHR23083">
    <property type="entry name" value="TETRATRICOPEPTIDE REPEAT PROTEIN, TPR"/>
    <property type="match status" value="1"/>
</dbReference>
<dbReference type="AlphaFoldDB" id="A0A7D9D3F7"/>
<evidence type="ECO:0000256" key="7">
    <source>
        <dbReference type="PROSITE-ProRule" id="PRU00339"/>
    </source>
</evidence>
<comment type="subcellular location">
    <subcellularLocation>
        <location evidence="2">Cell membrane</location>
        <topology evidence="2">Peripheral membrane protein</topology>
        <orientation evidence="2">Cytoplasmic side</orientation>
    </subcellularLocation>
    <subcellularLocation>
        <location evidence="3">Cytoplasmic granule</location>
    </subcellularLocation>
</comment>
<proteinExistence type="inferred from homology"/>
<sequence length="816" mass="93808">MTALEDLDSRVREQVIYGVDVFAAARKAKKEDISDESLINAASVQDEVRKFSRRLSYSGQALGVLNGFNNKKGLERFVSSMRAPVKGMEYYALLRLILLSLEEHDLAPLFEKWVFINEFPAMSNIMAWDCIEMITRDLCKSRFKSKTLEEFKGKIESVISSDPQKEHPFFRQTLRYIFAFRTFESNKEVLRRLGSMYTKFCVSELSHLKFPRADETNDRINLIAIASLYVSINYAGYFGGAEIAKRAMLVSYHSIPVLKLYCLSAIASRRPKEVIPIFKTYISYTNDYMVKHGNIRPDPVSVIDTYLTVLKYETSTWKDPQRDVFELVCQWVAELKTVLSEFISNLCDSEDLYNKVLRKYMAGVWYRLGFIYDRLCLVFTFQEGSLQRRIETACKYYEKAAVLASKEPTLDDPAFSQLYFRYAVLLAKKMDYTESVKNLKKGLRLHPDSLQHINMITLIYSALDETMNKPYSIAKETVDGILKERLLNEQQTIGGISFDEKYDILQMYMTLISLVEASSSCYEALDSLQDLFDAARRLLGVSSTTQPPDDISSVRRTAVQDGDNTEGLPLVRTVSSKRPSLRDPLQDVLLDNNRSYREDGIRRHRSRVFSLIKGTKNALPGKLSGSSNRRNTQNSIGRQTQRNVTDHASERKLMHDIWLWASKLFEKCGQISDARGCVKEAEDVYKESSESYARAGELLIDSDPKLALQQFEISLELRNQKNLEAVMGLAKLTLSEAGNEVFVGQHDRMAALGRCKNYLELMRTDYDTSTVPEVYYYLSKIYKEYNDKAMEENMLWRTVQLEDDRPVRSVDQVIRN</sequence>
<dbReference type="PROSITE" id="PS50005">
    <property type="entry name" value="TPR"/>
    <property type="match status" value="1"/>
</dbReference>
<dbReference type="Gene3D" id="1.25.40.10">
    <property type="entry name" value="Tetratricopeptide repeat domain"/>
    <property type="match status" value="2"/>
</dbReference>
<feature type="region of interest" description="Disordered" evidence="8">
    <location>
        <begin position="543"/>
        <end position="567"/>
    </location>
</feature>
<gene>
    <name evidence="9" type="ORF">DEBR0S6_10924G</name>
</gene>
<keyword evidence="10" id="KW-1185">Reference proteome</keyword>
<evidence type="ECO:0000313" key="10">
    <source>
        <dbReference type="Proteomes" id="UP000478008"/>
    </source>
</evidence>
<feature type="repeat" description="TPR" evidence="7">
    <location>
        <begin position="416"/>
        <end position="449"/>
    </location>
</feature>
<feature type="compositionally biased region" description="Polar residues" evidence="8">
    <location>
        <begin position="624"/>
        <end position="643"/>
    </location>
</feature>
<comment type="similarity">
    <text evidence="5">Belongs to the YPP1 family.</text>
</comment>
<evidence type="ECO:0000256" key="8">
    <source>
        <dbReference type="SAM" id="MobiDB-lite"/>
    </source>
</evidence>
<organism evidence="9 10">
    <name type="scientific">Dekkera bruxellensis</name>
    <name type="common">Brettanomyces custersii</name>
    <dbReference type="NCBI Taxonomy" id="5007"/>
    <lineage>
        <taxon>Eukaryota</taxon>
        <taxon>Fungi</taxon>
        <taxon>Dikarya</taxon>
        <taxon>Ascomycota</taxon>
        <taxon>Saccharomycotina</taxon>
        <taxon>Pichiomycetes</taxon>
        <taxon>Pichiales</taxon>
        <taxon>Pichiaceae</taxon>
        <taxon>Brettanomyces</taxon>
    </lineage>
</organism>
<evidence type="ECO:0000256" key="4">
    <source>
        <dbReference type="ARBA" id="ARBA00022583"/>
    </source>
</evidence>
<dbReference type="InterPro" id="IPR019734">
    <property type="entry name" value="TPR_rpt"/>
</dbReference>
<feature type="region of interest" description="Disordered" evidence="8">
    <location>
        <begin position="620"/>
        <end position="647"/>
    </location>
</feature>
<dbReference type="PANTHER" id="PTHR23083:SF464">
    <property type="entry name" value="TETRATRICOPEPTIDE REPEAT DOMAIN 7, ISOFORM A"/>
    <property type="match status" value="1"/>
</dbReference>
<evidence type="ECO:0000256" key="6">
    <source>
        <dbReference type="ARBA" id="ARBA00039231"/>
    </source>
</evidence>
<dbReference type="SUPFAM" id="SSF48452">
    <property type="entry name" value="TPR-like"/>
    <property type="match status" value="2"/>
</dbReference>
<evidence type="ECO:0000256" key="5">
    <source>
        <dbReference type="ARBA" id="ARBA00038251"/>
    </source>
</evidence>
<dbReference type="GO" id="GO:0005886">
    <property type="term" value="C:plasma membrane"/>
    <property type="evidence" value="ECO:0007669"/>
    <property type="project" value="UniProtKB-SubCell"/>
</dbReference>
<evidence type="ECO:0000256" key="3">
    <source>
        <dbReference type="ARBA" id="ARBA00004463"/>
    </source>
</evidence>
<name>A0A7D9D3F7_DEKBR</name>
<dbReference type="GO" id="GO:0006897">
    <property type="term" value="P:endocytosis"/>
    <property type="evidence" value="ECO:0007669"/>
    <property type="project" value="UniProtKB-KW"/>
</dbReference>
<evidence type="ECO:0000313" key="9">
    <source>
        <dbReference type="EMBL" id="VUG20232.1"/>
    </source>
</evidence>
<keyword evidence="4" id="KW-0254">Endocytosis</keyword>
<dbReference type="InterPro" id="IPR011990">
    <property type="entry name" value="TPR-like_helical_dom_sf"/>
</dbReference>